<dbReference type="Pfam" id="PF02949">
    <property type="entry name" value="7tm_6"/>
    <property type="match status" value="1"/>
</dbReference>
<keyword evidence="5 10" id="KW-0552">Olfaction</keyword>
<evidence type="ECO:0000256" key="9">
    <source>
        <dbReference type="ARBA" id="ARBA00023224"/>
    </source>
</evidence>
<name>A0A385H509_9HEMI</name>
<evidence type="ECO:0000256" key="7">
    <source>
        <dbReference type="ARBA" id="ARBA00023136"/>
    </source>
</evidence>
<keyword evidence="7 10" id="KW-0472">Membrane</keyword>
<keyword evidence="4 10" id="KW-0812">Transmembrane</keyword>
<comment type="caution">
    <text evidence="10">Lacks conserved residue(s) required for the propagation of feature annotation.</text>
</comment>
<keyword evidence="2" id="KW-1003">Cell membrane</keyword>
<feature type="transmembrane region" description="Helical" evidence="10">
    <location>
        <begin position="30"/>
        <end position="54"/>
    </location>
</feature>
<dbReference type="PANTHER" id="PTHR21137:SF35">
    <property type="entry name" value="ODORANT RECEPTOR 19A-RELATED"/>
    <property type="match status" value="1"/>
</dbReference>
<keyword evidence="3 10" id="KW-0716">Sensory transduction</keyword>
<sequence>MNANNWPQFRLVNCFGHWPSGGATGQAQRAFSYTLVVLTAGLLAAEAVSTSWYFASGELQGALINLNELVSGLQCFNFVFTFLLYKAEISNVVLLIEDLTIRALEEARHLDVEEIVRRRRKRCLWAYRFFFWMFVVICHWALPPLLHFFVYGEPAVIVHSWLPFDNTKAAGFLANYFLQLLPCISFCACNVMFGSVFISISELTLGHMEILGRRLANVRYGRRDTHRELNRCIRHHEEILRIIQIFQDFCSSPLVILCLLTIVTLCVILFEITCIETTSNERMINILAEGQMIFLTTATCCWYANEVTFQSRELIRPGYMSNWYEGVEKDKKSLLNLMTRTTVQGYFGRFMKMDLLTFINILKAAFSFYNFLAAVNSNQRNIDKK</sequence>
<dbReference type="GO" id="GO:0004984">
    <property type="term" value="F:olfactory receptor activity"/>
    <property type="evidence" value="ECO:0007669"/>
    <property type="project" value="InterPro"/>
</dbReference>
<proteinExistence type="evidence at transcript level"/>
<accession>A0A385H509</accession>
<dbReference type="EMBL" id="MG204653">
    <property type="protein sequence ID" value="AXX83019.1"/>
    <property type="molecule type" value="mRNA"/>
</dbReference>
<keyword evidence="9 10" id="KW-0807">Transducer</keyword>
<evidence type="ECO:0000313" key="11">
    <source>
        <dbReference type="EMBL" id="AXX83019.1"/>
    </source>
</evidence>
<gene>
    <name evidence="11" type="primary">OR18</name>
</gene>
<organism evidence="11">
    <name type="scientific">Yemma signatus</name>
    <dbReference type="NCBI Taxonomy" id="300820"/>
    <lineage>
        <taxon>Eukaryota</taxon>
        <taxon>Metazoa</taxon>
        <taxon>Ecdysozoa</taxon>
        <taxon>Arthropoda</taxon>
        <taxon>Hexapoda</taxon>
        <taxon>Insecta</taxon>
        <taxon>Pterygota</taxon>
        <taxon>Neoptera</taxon>
        <taxon>Paraneoptera</taxon>
        <taxon>Hemiptera</taxon>
        <taxon>Heteroptera</taxon>
        <taxon>Panheteroptera</taxon>
        <taxon>Pentatomomorpha</taxon>
        <taxon>Lygaeoidea</taxon>
        <taxon>Berytidae</taxon>
        <taxon>Yemma</taxon>
    </lineage>
</organism>
<evidence type="ECO:0000256" key="4">
    <source>
        <dbReference type="ARBA" id="ARBA00022692"/>
    </source>
</evidence>
<feature type="transmembrane region" description="Helical" evidence="10">
    <location>
        <begin position="254"/>
        <end position="274"/>
    </location>
</feature>
<dbReference type="AlphaFoldDB" id="A0A385H509"/>
<evidence type="ECO:0000256" key="3">
    <source>
        <dbReference type="ARBA" id="ARBA00022606"/>
    </source>
</evidence>
<evidence type="ECO:0000256" key="8">
    <source>
        <dbReference type="ARBA" id="ARBA00023170"/>
    </source>
</evidence>
<feature type="transmembrane region" description="Helical" evidence="10">
    <location>
        <begin position="66"/>
        <end position="85"/>
    </location>
</feature>
<protein>
    <recommendedName>
        <fullName evidence="10">Odorant receptor</fullName>
    </recommendedName>
</protein>
<evidence type="ECO:0000256" key="6">
    <source>
        <dbReference type="ARBA" id="ARBA00022989"/>
    </source>
</evidence>
<dbReference type="PANTHER" id="PTHR21137">
    <property type="entry name" value="ODORANT RECEPTOR"/>
    <property type="match status" value="1"/>
</dbReference>
<evidence type="ECO:0000256" key="2">
    <source>
        <dbReference type="ARBA" id="ARBA00022475"/>
    </source>
</evidence>
<comment type="similarity">
    <text evidence="10">Belongs to the insect chemoreceptor superfamily. Heteromeric odorant receptor channel (TC 1.A.69) family.</text>
</comment>
<dbReference type="GO" id="GO:0005549">
    <property type="term" value="F:odorant binding"/>
    <property type="evidence" value="ECO:0007669"/>
    <property type="project" value="InterPro"/>
</dbReference>
<evidence type="ECO:0000256" key="1">
    <source>
        <dbReference type="ARBA" id="ARBA00004651"/>
    </source>
</evidence>
<reference evidence="11" key="1">
    <citation type="submission" date="2017-10" db="EMBL/GenBank/DDBJ databases">
        <authorList>
            <person name="Banno H."/>
            <person name="Chua N.-H."/>
        </authorList>
    </citation>
    <scope>NUCLEOTIDE SEQUENCE</scope>
</reference>
<comment type="subcellular location">
    <subcellularLocation>
        <location evidence="1 10">Cell membrane</location>
        <topology evidence="1 10">Multi-pass membrane protein</topology>
    </subcellularLocation>
</comment>
<dbReference type="GO" id="GO:0007165">
    <property type="term" value="P:signal transduction"/>
    <property type="evidence" value="ECO:0007669"/>
    <property type="project" value="UniProtKB-KW"/>
</dbReference>
<dbReference type="InterPro" id="IPR004117">
    <property type="entry name" value="7tm6_olfct_rcpt"/>
</dbReference>
<feature type="transmembrane region" description="Helical" evidence="10">
    <location>
        <begin position="125"/>
        <end position="142"/>
    </location>
</feature>
<keyword evidence="8 10" id="KW-0675">Receptor</keyword>
<evidence type="ECO:0000256" key="10">
    <source>
        <dbReference type="RuleBase" id="RU351113"/>
    </source>
</evidence>
<feature type="transmembrane region" description="Helical" evidence="10">
    <location>
        <begin position="176"/>
        <end position="200"/>
    </location>
</feature>
<dbReference type="GO" id="GO:0005886">
    <property type="term" value="C:plasma membrane"/>
    <property type="evidence" value="ECO:0007669"/>
    <property type="project" value="UniProtKB-SubCell"/>
</dbReference>
<feature type="transmembrane region" description="Helical" evidence="10">
    <location>
        <begin position="355"/>
        <end position="375"/>
    </location>
</feature>
<evidence type="ECO:0000256" key="5">
    <source>
        <dbReference type="ARBA" id="ARBA00022725"/>
    </source>
</evidence>
<keyword evidence="6 10" id="KW-1133">Transmembrane helix</keyword>